<feature type="region of interest" description="Disordered" evidence="2">
    <location>
        <begin position="288"/>
        <end position="333"/>
    </location>
</feature>
<evidence type="ECO:0000313" key="5">
    <source>
        <dbReference type="Proteomes" id="UP001589818"/>
    </source>
</evidence>
<evidence type="ECO:0000256" key="1">
    <source>
        <dbReference type="SAM" id="Coils"/>
    </source>
</evidence>
<dbReference type="InterPro" id="IPR002789">
    <property type="entry name" value="HerA_central"/>
</dbReference>
<dbReference type="Gene3D" id="3.40.50.300">
    <property type="entry name" value="P-loop containing nucleotide triphosphate hydrolases"/>
    <property type="match status" value="2"/>
</dbReference>
<dbReference type="RefSeq" id="WP_204816692.1">
    <property type="nucleotide sequence ID" value="NZ_JANHOF010000001.1"/>
</dbReference>
<dbReference type="InterPro" id="IPR027417">
    <property type="entry name" value="P-loop_NTPase"/>
</dbReference>
<feature type="compositionally biased region" description="Low complexity" evidence="2">
    <location>
        <begin position="257"/>
        <end position="271"/>
    </location>
</feature>
<comment type="caution">
    <text evidence="4">The sequence shown here is derived from an EMBL/GenBank/DDBJ whole genome shotgun (WGS) entry which is preliminary data.</text>
</comment>
<dbReference type="EMBL" id="JBHLVF010000041">
    <property type="protein sequence ID" value="MFC0395610.1"/>
    <property type="molecule type" value="Genomic_DNA"/>
</dbReference>
<evidence type="ECO:0000313" key="4">
    <source>
        <dbReference type="EMBL" id="MFC0395610.1"/>
    </source>
</evidence>
<keyword evidence="4" id="KW-0067">ATP-binding</keyword>
<evidence type="ECO:0000256" key="2">
    <source>
        <dbReference type="SAM" id="MobiDB-lite"/>
    </source>
</evidence>
<gene>
    <name evidence="4" type="ORF">ACFFJ8_30100</name>
</gene>
<feature type="region of interest" description="Disordered" evidence="2">
    <location>
        <begin position="249"/>
        <end position="271"/>
    </location>
</feature>
<dbReference type="Pfam" id="PF01935">
    <property type="entry name" value="DUF87"/>
    <property type="match status" value="1"/>
</dbReference>
<dbReference type="GO" id="GO:0005524">
    <property type="term" value="F:ATP binding"/>
    <property type="evidence" value="ECO:0007669"/>
    <property type="project" value="UniProtKB-KW"/>
</dbReference>
<sequence>MDKLDIRQQQQLTQAFERADHIVTKSYLPDLARLEIIPMEDSDKHLPVSETTRLMRIGKVVHDKNENVLDKLSSVYNALAGNKGALIVLVTSDGTKTEFYIGTKSDSTPGSVSSCQKTLEKAFKGNFPGSELNRIRNNQVEELMERVFTSEMESSPLAISAVSGVASLRSEDKADFVQGIEKLIDAMRGDKFSILYVADPVPHGALNEIRRGYENLYTQLSPFAASDLQFSANDSTAVTEGLTQGFSESINQSLSKTQATTENMTTTNNQSTNYARNILTSAFVRVTGGKSSTSDSASSTTGYSTSRTEGETTGTSRMDSSQESSSKSVTEGSSRSLSLKFANKSVQTLLERIEEQLQRLKKSEDLGMWNCAAYFIAEDAQTSKIAANTYKSLMRGDNSSVESACVNTWDNSNKRNLVKVIEYVSKFRHPLIELNGSREEQAAVITPGSLVNGFELAIQVGLPLKSVSGLPVMEAAEFGRNIVTYDSASGGRRISLGHIFHMGAPEETEVTVDVDSLAMHTFVTGSTGSGKSNTLYQLLDKLQKEQVRFLVIEPAKGEYKHVFGGRKDVRVFGTNPAVAELLKINPFVFPDGVHVLEHIDRLVEIFNACWPMYAAMPAVLKEAIERAYLDCGWDLEESVNYNGGKVFPSFLGLMGILPEIIRESEYSQEVKGNYTGALMTRVKSLTNGINGQIFTAQETDNTVLFDQNCIVDLSRVGSSETKALLMGVLVMRLQEHRSVFSNEMNGTLKHVTVIEEAHHLLRRTSQEQSQEGSNLQGKAVEMLSNAIAEMRTYGEGFIIVDQSPSLLDMSVIRNTNTKLILRLPDESDRQLVGKSANLNDEQIVELAKLKVGVSAIYQNNWLQPVLCLVDRFEGGQKYEYRPAAVSDKQLHRRMLGSLTRLLLAARTADAPVIDPAMVDWDPMKRWLLGRKLAPDVTAFLLEDMDRWKQEGRMELWREEQFERLSSTLYALYDGRAILKSARLAEGLPQWNEQAVRSVRTASELFQDEIVENAVLQCLLREQSLENEESKQFYFLWVEHANEGGIA</sequence>
<dbReference type="InterPro" id="IPR008571">
    <property type="entry name" value="HerA-like"/>
</dbReference>
<feature type="coiled-coil region" evidence="1">
    <location>
        <begin position="339"/>
        <end position="366"/>
    </location>
</feature>
<dbReference type="PANTHER" id="PTHR42957">
    <property type="entry name" value="HELICASE MJ1565-RELATED"/>
    <property type="match status" value="1"/>
</dbReference>
<accession>A0ABV6JI65</accession>
<protein>
    <submittedName>
        <fullName evidence="4">ATP-binding protein</fullName>
    </submittedName>
</protein>
<keyword evidence="5" id="KW-1185">Reference proteome</keyword>
<dbReference type="SUPFAM" id="SSF52540">
    <property type="entry name" value="P-loop containing nucleoside triphosphate hydrolases"/>
    <property type="match status" value="1"/>
</dbReference>
<organism evidence="4 5">
    <name type="scientific">Paenibacillus mendelii</name>
    <dbReference type="NCBI Taxonomy" id="206163"/>
    <lineage>
        <taxon>Bacteria</taxon>
        <taxon>Bacillati</taxon>
        <taxon>Bacillota</taxon>
        <taxon>Bacilli</taxon>
        <taxon>Bacillales</taxon>
        <taxon>Paenibacillaceae</taxon>
        <taxon>Paenibacillus</taxon>
    </lineage>
</organism>
<keyword evidence="1" id="KW-0175">Coiled coil</keyword>
<proteinExistence type="predicted"/>
<reference evidence="4 5" key="1">
    <citation type="submission" date="2024-09" db="EMBL/GenBank/DDBJ databases">
        <authorList>
            <person name="Sun Q."/>
            <person name="Mori K."/>
        </authorList>
    </citation>
    <scope>NUCLEOTIDE SEQUENCE [LARGE SCALE GENOMIC DNA]</scope>
    <source>
        <strain evidence="4 5">CCM 4839</strain>
    </source>
</reference>
<keyword evidence="4" id="KW-0547">Nucleotide-binding</keyword>
<feature type="domain" description="Helicase HerA central" evidence="3">
    <location>
        <begin position="506"/>
        <end position="730"/>
    </location>
</feature>
<evidence type="ECO:0000259" key="3">
    <source>
        <dbReference type="Pfam" id="PF01935"/>
    </source>
</evidence>
<name>A0ABV6JI65_9BACL</name>
<dbReference type="PANTHER" id="PTHR42957:SF1">
    <property type="entry name" value="HELICASE MJ1565-RELATED"/>
    <property type="match status" value="1"/>
</dbReference>
<dbReference type="Proteomes" id="UP001589818">
    <property type="component" value="Unassembled WGS sequence"/>
</dbReference>